<evidence type="ECO:0000313" key="3">
    <source>
        <dbReference type="Proteomes" id="UP000538147"/>
    </source>
</evidence>
<evidence type="ECO:0008006" key="4">
    <source>
        <dbReference type="Google" id="ProtNLM"/>
    </source>
</evidence>
<organism evidence="2 3">
    <name type="scientific">Polymorphobacter multimanifer</name>
    <dbReference type="NCBI Taxonomy" id="1070431"/>
    <lineage>
        <taxon>Bacteria</taxon>
        <taxon>Pseudomonadati</taxon>
        <taxon>Pseudomonadota</taxon>
        <taxon>Alphaproteobacteria</taxon>
        <taxon>Sphingomonadales</taxon>
        <taxon>Sphingosinicellaceae</taxon>
        <taxon>Polymorphobacter</taxon>
    </lineage>
</organism>
<protein>
    <recommendedName>
        <fullName evidence="4">17 kDa surface antigen</fullName>
    </recommendedName>
</protein>
<dbReference type="EMBL" id="JACIIV010000007">
    <property type="protein sequence ID" value="MBB6227024.1"/>
    <property type="molecule type" value="Genomic_DNA"/>
</dbReference>
<reference evidence="2 3" key="1">
    <citation type="submission" date="2020-08" db="EMBL/GenBank/DDBJ databases">
        <title>Genomic Encyclopedia of Type Strains, Phase IV (KMG-IV): sequencing the most valuable type-strain genomes for metagenomic binning, comparative biology and taxonomic classification.</title>
        <authorList>
            <person name="Goeker M."/>
        </authorList>
    </citation>
    <scope>NUCLEOTIDE SEQUENCE [LARGE SCALE GENOMIC DNA]</scope>
    <source>
        <strain evidence="2 3">DSM 102189</strain>
    </source>
</reference>
<feature type="chain" id="PRO_5032941252" description="17 kDa surface antigen" evidence="1">
    <location>
        <begin position="24"/>
        <end position="96"/>
    </location>
</feature>
<dbReference type="RefSeq" id="WP_184196812.1">
    <property type="nucleotide sequence ID" value="NZ_BMOX01000030.1"/>
</dbReference>
<accession>A0A841L333</accession>
<evidence type="ECO:0000313" key="2">
    <source>
        <dbReference type="EMBL" id="MBB6227024.1"/>
    </source>
</evidence>
<name>A0A841L333_9SPHN</name>
<comment type="caution">
    <text evidence="2">The sequence shown here is derived from an EMBL/GenBank/DDBJ whole genome shotgun (WGS) entry which is preliminary data.</text>
</comment>
<proteinExistence type="predicted"/>
<keyword evidence="1" id="KW-0732">Signal</keyword>
<gene>
    <name evidence="2" type="ORF">FHS79_001186</name>
</gene>
<sequence>MRILTTLAIATLAASIPALPAAAQNRDYYEHDGKRYESRRQCLAAKKRSEKRATVVGAATAGIGAALLGGNLGESALIAGGGAVVGNVIAGKTKKC</sequence>
<keyword evidence="3" id="KW-1185">Reference proteome</keyword>
<dbReference type="Proteomes" id="UP000538147">
    <property type="component" value="Unassembled WGS sequence"/>
</dbReference>
<evidence type="ECO:0000256" key="1">
    <source>
        <dbReference type="SAM" id="SignalP"/>
    </source>
</evidence>
<feature type="signal peptide" evidence="1">
    <location>
        <begin position="1"/>
        <end position="23"/>
    </location>
</feature>
<dbReference type="AlphaFoldDB" id="A0A841L333"/>